<dbReference type="EMBL" id="NHYD01002993">
    <property type="protein sequence ID" value="PPQ83648.1"/>
    <property type="molecule type" value="Genomic_DNA"/>
</dbReference>
<sequence length="474" mass="53749">MAQEEEETDQHKRKSHNGHHQTQQPLFSKIRSLNHLALTSFGSLFSGTSSSKSASCQQTDDVEPDSLADSTGILKQDLGHSPKLSAVSGSTDRPFEDFENDLTPRVSDSHTPQTEDYWEHTGSRTSHHGKTTSAVHSDIAKSPRTAHISTFFPETRRFFGGLSRSRRVFDQDGCFDADSMLNAYPEQTMGTAPLASTAVFPSMISLDESLFSLPSESQFASHGHGHFGELETPPLTPDSLNNHVLPSTTLPFSALLEPSLASSRFSSQFALSDTSDEAPDDPEDGAIYTSPYLREIKEGKKPERVVDPDVNIGCEPDSCVLNTHEDPEEWYGLEYTLEMSSRERQPSESQSFSAGEHSKSRESWAAIHRGTIHPFFEDEDYRQWKNWHRFLDRQAEKKRHRKGYEFRSRSKDLAWFYEVFGVVARDVKERLQYIVERRPDPFFPPQKHDWSWYLKRSRSVACLLELKTRPSANA</sequence>
<organism evidence="2 3">
    <name type="scientific">Psilocybe cyanescens</name>
    <dbReference type="NCBI Taxonomy" id="93625"/>
    <lineage>
        <taxon>Eukaryota</taxon>
        <taxon>Fungi</taxon>
        <taxon>Dikarya</taxon>
        <taxon>Basidiomycota</taxon>
        <taxon>Agaricomycotina</taxon>
        <taxon>Agaricomycetes</taxon>
        <taxon>Agaricomycetidae</taxon>
        <taxon>Agaricales</taxon>
        <taxon>Agaricineae</taxon>
        <taxon>Strophariaceae</taxon>
        <taxon>Psilocybe</taxon>
    </lineage>
</organism>
<evidence type="ECO:0000313" key="2">
    <source>
        <dbReference type="EMBL" id="PPQ83648.1"/>
    </source>
</evidence>
<feature type="region of interest" description="Disordered" evidence="1">
    <location>
        <begin position="44"/>
        <end position="138"/>
    </location>
</feature>
<dbReference type="InParanoid" id="A0A409WYP4"/>
<dbReference type="AlphaFoldDB" id="A0A409WYP4"/>
<feature type="region of interest" description="Disordered" evidence="1">
    <location>
        <begin position="271"/>
        <end position="291"/>
    </location>
</feature>
<protein>
    <submittedName>
        <fullName evidence="2">Uncharacterized protein</fullName>
    </submittedName>
</protein>
<evidence type="ECO:0000313" key="3">
    <source>
        <dbReference type="Proteomes" id="UP000283269"/>
    </source>
</evidence>
<gene>
    <name evidence="2" type="ORF">CVT25_006254</name>
</gene>
<evidence type="ECO:0000256" key="1">
    <source>
        <dbReference type="SAM" id="MobiDB-lite"/>
    </source>
</evidence>
<feature type="compositionally biased region" description="Acidic residues" evidence="1">
    <location>
        <begin position="274"/>
        <end position="284"/>
    </location>
</feature>
<keyword evidence="3" id="KW-1185">Reference proteome</keyword>
<dbReference type="Proteomes" id="UP000283269">
    <property type="component" value="Unassembled WGS sequence"/>
</dbReference>
<proteinExistence type="predicted"/>
<dbReference type="OrthoDB" id="2964597at2759"/>
<feature type="region of interest" description="Disordered" evidence="1">
    <location>
        <begin position="222"/>
        <end position="242"/>
    </location>
</feature>
<feature type="region of interest" description="Disordered" evidence="1">
    <location>
        <begin position="1"/>
        <end position="29"/>
    </location>
</feature>
<accession>A0A409WYP4</accession>
<reference evidence="2 3" key="1">
    <citation type="journal article" date="2018" name="Evol. Lett.">
        <title>Horizontal gene cluster transfer increased hallucinogenic mushroom diversity.</title>
        <authorList>
            <person name="Reynolds H.T."/>
            <person name="Vijayakumar V."/>
            <person name="Gluck-Thaler E."/>
            <person name="Korotkin H.B."/>
            <person name="Matheny P.B."/>
            <person name="Slot J.C."/>
        </authorList>
    </citation>
    <scope>NUCLEOTIDE SEQUENCE [LARGE SCALE GENOMIC DNA]</scope>
    <source>
        <strain evidence="2 3">2631</strain>
    </source>
</reference>
<feature type="compositionally biased region" description="Low complexity" evidence="1">
    <location>
        <begin position="44"/>
        <end position="55"/>
    </location>
</feature>
<comment type="caution">
    <text evidence="2">The sequence shown here is derived from an EMBL/GenBank/DDBJ whole genome shotgun (WGS) entry which is preliminary data.</text>
</comment>
<name>A0A409WYP4_PSICY</name>